<dbReference type="AlphaFoldDB" id="A0A7C5VW63"/>
<gene>
    <name evidence="2" type="ORF">ENM21_01795</name>
</gene>
<proteinExistence type="predicted"/>
<keyword evidence="1" id="KW-0472">Membrane</keyword>
<keyword evidence="1" id="KW-0812">Transmembrane</keyword>
<keyword evidence="1" id="KW-1133">Transmembrane helix</keyword>
<name>A0A7C5VW63_THERO</name>
<evidence type="ECO:0000313" key="2">
    <source>
        <dbReference type="EMBL" id="HHM95938.1"/>
    </source>
</evidence>
<dbReference type="EMBL" id="DRWX01000089">
    <property type="protein sequence ID" value="HHM95938.1"/>
    <property type="molecule type" value="Genomic_DNA"/>
</dbReference>
<sequence length="91" mass="9860">MRLSWGITTWLSRATPVARATGGGVLLVRLGVGIFAATLEAIFARQARISEAQAALLRPLAWTTGTCTWSTLRRGISWPLFGFRTGMVVIV</sequence>
<protein>
    <submittedName>
        <fullName evidence="2">Uncharacterized protein</fullName>
    </submittedName>
</protein>
<feature type="transmembrane region" description="Helical" evidence="1">
    <location>
        <begin position="24"/>
        <end position="43"/>
    </location>
</feature>
<organism evidence="2">
    <name type="scientific">Thermomicrobium roseum</name>
    <dbReference type="NCBI Taxonomy" id="500"/>
    <lineage>
        <taxon>Bacteria</taxon>
        <taxon>Pseudomonadati</taxon>
        <taxon>Thermomicrobiota</taxon>
        <taxon>Thermomicrobia</taxon>
        <taxon>Thermomicrobiales</taxon>
        <taxon>Thermomicrobiaceae</taxon>
        <taxon>Thermomicrobium</taxon>
    </lineage>
</organism>
<evidence type="ECO:0000256" key="1">
    <source>
        <dbReference type="SAM" id="Phobius"/>
    </source>
</evidence>
<reference evidence="2" key="1">
    <citation type="journal article" date="2020" name="mSystems">
        <title>Genome- and Community-Level Interaction Insights into Carbon Utilization and Element Cycling Functions of Hydrothermarchaeota in Hydrothermal Sediment.</title>
        <authorList>
            <person name="Zhou Z."/>
            <person name="Liu Y."/>
            <person name="Xu W."/>
            <person name="Pan J."/>
            <person name="Luo Z.H."/>
            <person name="Li M."/>
        </authorList>
    </citation>
    <scope>NUCLEOTIDE SEQUENCE [LARGE SCALE GENOMIC DNA]</scope>
    <source>
        <strain evidence="2">SpSt-1065</strain>
    </source>
</reference>
<comment type="caution">
    <text evidence="2">The sequence shown here is derived from an EMBL/GenBank/DDBJ whole genome shotgun (WGS) entry which is preliminary data.</text>
</comment>
<accession>A0A7C5VW63</accession>